<sequence>MEDNDGNPKEENKTENNVRPKRFRNLASVSSMSSENLDAIVKCSDDKLLMSSVRRRVQITTEKIETGSLNILSAKYESLDYDTCENYLF</sequence>
<organism evidence="2 3">
    <name type="scientific">Cryptolaemus montrouzieri</name>
    <dbReference type="NCBI Taxonomy" id="559131"/>
    <lineage>
        <taxon>Eukaryota</taxon>
        <taxon>Metazoa</taxon>
        <taxon>Ecdysozoa</taxon>
        <taxon>Arthropoda</taxon>
        <taxon>Hexapoda</taxon>
        <taxon>Insecta</taxon>
        <taxon>Pterygota</taxon>
        <taxon>Neoptera</taxon>
        <taxon>Endopterygota</taxon>
        <taxon>Coleoptera</taxon>
        <taxon>Polyphaga</taxon>
        <taxon>Cucujiformia</taxon>
        <taxon>Coccinelloidea</taxon>
        <taxon>Coccinellidae</taxon>
        <taxon>Scymninae</taxon>
        <taxon>Scymnini</taxon>
        <taxon>Cryptolaemus</taxon>
    </lineage>
</organism>
<feature type="compositionally biased region" description="Basic and acidic residues" evidence="1">
    <location>
        <begin position="1"/>
        <end position="18"/>
    </location>
</feature>
<evidence type="ECO:0000313" key="2">
    <source>
        <dbReference type="EMBL" id="KAL3272453.1"/>
    </source>
</evidence>
<dbReference type="EMBL" id="JABFTP020000062">
    <property type="protein sequence ID" value="KAL3272453.1"/>
    <property type="molecule type" value="Genomic_DNA"/>
</dbReference>
<evidence type="ECO:0000313" key="3">
    <source>
        <dbReference type="Proteomes" id="UP001516400"/>
    </source>
</evidence>
<gene>
    <name evidence="2" type="ORF">HHI36_013933</name>
</gene>
<reference evidence="2 3" key="1">
    <citation type="journal article" date="2021" name="BMC Biol.">
        <title>Horizontally acquired antibacterial genes associated with adaptive radiation of ladybird beetles.</title>
        <authorList>
            <person name="Li H.S."/>
            <person name="Tang X.F."/>
            <person name="Huang Y.H."/>
            <person name="Xu Z.Y."/>
            <person name="Chen M.L."/>
            <person name="Du X.Y."/>
            <person name="Qiu B.Y."/>
            <person name="Chen P.T."/>
            <person name="Zhang W."/>
            <person name="Slipinski A."/>
            <person name="Escalona H.E."/>
            <person name="Waterhouse R.M."/>
            <person name="Zwick A."/>
            <person name="Pang H."/>
        </authorList>
    </citation>
    <scope>NUCLEOTIDE SEQUENCE [LARGE SCALE GENOMIC DNA]</scope>
    <source>
        <strain evidence="2">SYSU2018</strain>
    </source>
</reference>
<keyword evidence="3" id="KW-1185">Reference proteome</keyword>
<proteinExistence type="predicted"/>
<evidence type="ECO:0000256" key="1">
    <source>
        <dbReference type="SAM" id="MobiDB-lite"/>
    </source>
</evidence>
<feature type="region of interest" description="Disordered" evidence="1">
    <location>
        <begin position="1"/>
        <end position="24"/>
    </location>
</feature>
<name>A0ABD2N174_9CUCU</name>
<accession>A0ABD2N174</accession>
<comment type="caution">
    <text evidence="2">The sequence shown here is derived from an EMBL/GenBank/DDBJ whole genome shotgun (WGS) entry which is preliminary data.</text>
</comment>
<protein>
    <submittedName>
        <fullName evidence="2">Uncharacterized protein</fullName>
    </submittedName>
</protein>
<dbReference type="AlphaFoldDB" id="A0ABD2N174"/>
<dbReference type="Proteomes" id="UP001516400">
    <property type="component" value="Unassembled WGS sequence"/>
</dbReference>